<name>A0A0P6YHU9_9CHLR</name>
<dbReference type="STRING" id="869279.SE15_05730"/>
<proteinExistence type="predicted"/>
<dbReference type="GO" id="GO:0004553">
    <property type="term" value="F:hydrolase activity, hydrolyzing O-glycosyl compounds"/>
    <property type="evidence" value="ECO:0007669"/>
    <property type="project" value="TreeGrafter"/>
</dbReference>
<keyword evidence="2" id="KW-0732">Signal</keyword>
<dbReference type="SUPFAM" id="SSF51445">
    <property type="entry name" value="(Trans)glycosidases"/>
    <property type="match status" value="1"/>
</dbReference>
<dbReference type="AlphaFoldDB" id="A0A0P6YHU9"/>
<feature type="compositionally biased region" description="Basic and acidic residues" evidence="1">
    <location>
        <begin position="355"/>
        <end position="368"/>
    </location>
</feature>
<reference evidence="3 4" key="1">
    <citation type="submission" date="2015-07" db="EMBL/GenBank/DDBJ databases">
        <title>Whole genome sequence of Thermanaerothrix daxensis DSM 23592.</title>
        <authorList>
            <person name="Hemp J."/>
            <person name="Ward L.M."/>
            <person name="Pace L.A."/>
            <person name="Fischer W.W."/>
        </authorList>
    </citation>
    <scope>NUCLEOTIDE SEQUENCE [LARGE SCALE GENOMIC DNA]</scope>
    <source>
        <strain evidence="3 4">GNS-1</strain>
    </source>
</reference>
<feature type="chain" id="PRO_5006133638" description="Glycoside hydrolase family 5 domain-containing protein" evidence="2">
    <location>
        <begin position="26"/>
        <end position="368"/>
    </location>
</feature>
<dbReference type="PANTHER" id="PTHR12631">
    <property type="entry name" value="ALPHA-L-IDURONIDASE"/>
    <property type="match status" value="1"/>
</dbReference>
<evidence type="ECO:0000313" key="4">
    <source>
        <dbReference type="Proteomes" id="UP000050544"/>
    </source>
</evidence>
<comment type="caution">
    <text evidence="3">The sequence shown here is derived from an EMBL/GenBank/DDBJ whole genome shotgun (WGS) entry which is preliminary data.</text>
</comment>
<evidence type="ECO:0008006" key="5">
    <source>
        <dbReference type="Google" id="ProtNLM"/>
    </source>
</evidence>
<feature type="signal peptide" evidence="2">
    <location>
        <begin position="1"/>
        <end position="25"/>
    </location>
</feature>
<accession>A0A0P6YHU9</accession>
<dbReference type="RefSeq" id="WP_054521118.1">
    <property type="nucleotide sequence ID" value="NZ_LGKO01000002.1"/>
</dbReference>
<feature type="region of interest" description="Disordered" evidence="1">
    <location>
        <begin position="349"/>
        <end position="368"/>
    </location>
</feature>
<gene>
    <name evidence="3" type="ORF">SE15_05730</name>
</gene>
<protein>
    <recommendedName>
        <fullName evidence="5">Glycoside hydrolase family 5 domain-containing protein</fullName>
    </recommendedName>
</protein>
<evidence type="ECO:0000256" key="2">
    <source>
        <dbReference type="SAM" id="SignalP"/>
    </source>
</evidence>
<dbReference type="InterPro" id="IPR051923">
    <property type="entry name" value="Glycosyl_Hydrolase_39"/>
</dbReference>
<evidence type="ECO:0000313" key="3">
    <source>
        <dbReference type="EMBL" id="KPL84573.1"/>
    </source>
</evidence>
<dbReference type="Proteomes" id="UP000050544">
    <property type="component" value="Unassembled WGS sequence"/>
</dbReference>
<sequence>MKRWFCLTWILALALGILITYPSHAASGLPGSPDLALGVTYYPDGSLSEVALQSLSTLKPHWVNVPIAWQRLQPNPDTAPDLSTLDPVMQTAAKEGIAVMVSLTQPPPWALTPGGPDATLTAQLVLTLVQRYPGAIQAVELFPGANVMEEWGSLPNPSNYAHLYLEVQEVLRDKGIPLYLIAGGLQPPTSTQIANGAMNDLQFLEGLYQNGAASFMPILSLQFPLLSGDPLKPSNPQFPWVLRHYEQVRQVMLSHHHTEGILWLTCLVVPDGKINPEDRIYLATENEIKWWRQALVQIRSQLYIGTLFIYDLNPASTNSTPTRSLILGTHERHPLYPWIRWLLQQSSAEGPQLGRPKDQALTKNRDRP</sequence>
<dbReference type="EMBL" id="LGKO01000002">
    <property type="protein sequence ID" value="KPL84573.1"/>
    <property type="molecule type" value="Genomic_DNA"/>
</dbReference>
<keyword evidence="4" id="KW-1185">Reference proteome</keyword>
<dbReference type="InterPro" id="IPR017853">
    <property type="entry name" value="GH"/>
</dbReference>
<organism evidence="3 4">
    <name type="scientific">Thermanaerothrix daxensis</name>
    <dbReference type="NCBI Taxonomy" id="869279"/>
    <lineage>
        <taxon>Bacteria</taxon>
        <taxon>Bacillati</taxon>
        <taxon>Chloroflexota</taxon>
        <taxon>Anaerolineae</taxon>
        <taxon>Anaerolineales</taxon>
        <taxon>Anaerolineaceae</taxon>
        <taxon>Thermanaerothrix</taxon>
    </lineage>
</organism>
<dbReference type="Gene3D" id="3.20.20.80">
    <property type="entry name" value="Glycosidases"/>
    <property type="match status" value="1"/>
</dbReference>
<dbReference type="PANTHER" id="PTHR12631:SF10">
    <property type="entry name" value="BETA-XYLOSIDASE-LIKE PROTEIN-RELATED"/>
    <property type="match status" value="1"/>
</dbReference>
<evidence type="ECO:0000256" key="1">
    <source>
        <dbReference type="SAM" id="MobiDB-lite"/>
    </source>
</evidence>
<dbReference type="OrthoDB" id="161351at2"/>